<evidence type="ECO:0000313" key="13">
    <source>
        <dbReference type="WBParaSite" id="PSAMB.scaffold2067size28594.g16418.t1"/>
    </source>
</evidence>
<keyword evidence="3" id="KW-0963">Cytoplasm</keyword>
<dbReference type="GO" id="GO:0005737">
    <property type="term" value="C:cytoplasm"/>
    <property type="evidence" value="ECO:0007669"/>
    <property type="project" value="UniProtKB-SubCell"/>
</dbReference>
<dbReference type="SUPFAM" id="SSF47655">
    <property type="entry name" value="STAT"/>
    <property type="match status" value="1"/>
</dbReference>
<evidence type="ECO:0000256" key="2">
    <source>
        <dbReference type="ARBA" id="ARBA00004496"/>
    </source>
</evidence>
<dbReference type="InterPro" id="IPR015988">
    <property type="entry name" value="STAT_TF_CC"/>
</dbReference>
<keyword evidence="4" id="KW-0597">Phosphoprotein</keyword>
<keyword evidence="6" id="KW-0805">Transcription regulation</keyword>
<dbReference type="WBParaSite" id="PSAMB.scaffold2067size28594.g16418.t1">
    <property type="protein sequence ID" value="PSAMB.scaffold2067size28594.g16418.t1"/>
    <property type="gene ID" value="PSAMB.scaffold2067size28594.g16418"/>
</dbReference>
<evidence type="ECO:0000313" key="12">
    <source>
        <dbReference type="Proteomes" id="UP000887566"/>
    </source>
</evidence>
<keyword evidence="8" id="KW-0804">Transcription</keyword>
<evidence type="ECO:0000256" key="3">
    <source>
        <dbReference type="ARBA" id="ARBA00022490"/>
    </source>
</evidence>
<name>A0A914VJI1_9BILA</name>
<reference evidence="13" key="1">
    <citation type="submission" date="2022-11" db="UniProtKB">
        <authorList>
            <consortium name="WormBaseParasite"/>
        </authorList>
    </citation>
    <scope>IDENTIFICATION</scope>
</reference>
<dbReference type="Proteomes" id="UP000887566">
    <property type="component" value="Unplaced"/>
</dbReference>
<dbReference type="AlphaFoldDB" id="A0A914VJI1"/>
<sequence length="436" mass="50631">MEQQFEECVRLWNEYNGMLVHYNEPNDLLSQGLQRVYDNSAPLNPSMEMDHSMICDNWLAKETILVQNVIECTNLLLQRGDDVRSRLQTWKEKQMRAQIGYPFPEKDTELAIIDSEFGTLFDYIPKLQELTNVLLKMLKQPMGMPENAQSSSIAQLNEANSQLNRLSRELLHQVLVVSEQPKTVLKTETNIRKMEIHFLAAEKLGMKHESNMPNVHFKIITEELAKQLTDSSTIKEVGEIENAEGKFAVNANRHMTVKFSKNKLISVEHRTNVNSKKEQKYVLFFYTDPLNLKIFGKVNLRTLSLPVMVATSGSQDCDLYAAVFWQRAFGSVDYHGNIADEAQSVTWPRLAEAIKYQFQSFTGATRCLTQLDTDYIAEKMFGPAPTNDPMRQGMFIDHPTFVKEYMNSRVEFSYWDWFYSIMRLIKEKEILQFWNR</sequence>
<evidence type="ECO:0000256" key="8">
    <source>
        <dbReference type="ARBA" id="ARBA00023163"/>
    </source>
</evidence>
<keyword evidence="12" id="KW-1185">Reference proteome</keyword>
<keyword evidence="9" id="KW-0539">Nucleus</keyword>
<dbReference type="GO" id="GO:0005634">
    <property type="term" value="C:nucleus"/>
    <property type="evidence" value="ECO:0007669"/>
    <property type="project" value="UniProtKB-SubCell"/>
</dbReference>
<dbReference type="InterPro" id="IPR013801">
    <property type="entry name" value="STAT_TF_DNA-bd"/>
</dbReference>
<dbReference type="SUPFAM" id="SSF49417">
    <property type="entry name" value="p53-like transcription factors"/>
    <property type="match status" value="1"/>
</dbReference>
<dbReference type="PANTHER" id="PTHR11801">
    <property type="entry name" value="SIGNAL TRANSDUCER AND ACTIVATOR OF TRANSCRIPTION"/>
    <property type="match status" value="1"/>
</dbReference>
<evidence type="ECO:0000256" key="9">
    <source>
        <dbReference type="ARBA" id="ARBA00023242"/>
    </source>
</evidence>
<dbReference type="InterPro" id="IPR048988">
    <property type="entry name" value="STAT_linker"/>
</dbReference>
<dbReference type="GO" id="GO:0003677">
    <property type="term" value="F:DNA binding"/>
    <property type="evidence" value="ECO:0007669"/>
    <property type="project" value="UniProtKB-KW"/>
</dbReference>
<dbReference type="GO" id="GO:0003700">
    <property type="term" value="F:DNA-binding transcription factor activity"/>
    <property type="evidence" value="ECO:0007669"/>
    <property type="project" value="InterPro"/>
</dbReference>
<feature type="domain" description="STAT transcription factor DNA-binding" evidence="10">
    <location>
        <begin position="179"/>
        <end position="309"/>
    </location>
</feature>
<keyword evidence="5" id="KW-0727">SH2 domain</keyword>
<evidence type="ECO:0000259" key="10">
    <source>
        <dbReference type="Pfam" id="PF02864"/>
    </source>
</evidence>
<dbReference type="InterPro" id="IPR001217">
    <property type="entry name" value="STAT"/>
</dbReference>
<evidence type="ECO:0000256" key="6">
    <source>
        <dbReference type="ARBA" id="ARBA00023015"/>
    </source>
</evidence>
<dbReference type="Gene3D" id="1.10.238.10">
    <property type="entry name" value="EF-hand"/>
    <property type="match status" value="1"/>
</dbReference>
<proteinExistence type="predicted"/>
<comment type="subcellular location">
    <subcellularLocation>
        <location evidence="2">Cytoplasm</location>
    </subcellularLocation>
    <subcellularLocation>
        <location evidence="1">Nucleus</location>
    </subcellularLocation>
</comment>
<evidence type="ECO:0000256" key="7">
    <source>
        <dbReference type="ARBA" id="ARBA00023125"/>
    </source>
</evidence>
<dbReference type="Pfam" id="PF02864">
    <property type="entry name" value="STAT_bind"/>
    <property type="match status" value="1"/>
</dbReference>
<evidence type="ECO:0000259" key="11">
    <source>
        <dbReference type="Pfam" id="PF21354"/>
    </source>
</evidence>
<dbReference type="InterPro" id="IPR012345">
    <property type="entry name" value="STAT_TF_DNA-bd_N"/>
</dbReference>
<dbReference type="Gene3D" id="2.60.40.630">
    <property type="entry name" value="STAT transcription factor, DNA-binding domain"/>
    <property type="match status" value="1"/>
</dbReference>
<evidence type="ECO:0000256" key="4">
    <source>
        <dbReference type="ARBA" id="ARBA00022553"/>
    </source>
</evidence>
<feature type="domain" description="Signal transducer and activator of transcription linker" evidence="11">
    <location>
        <begin position="342"/>
        <end position="418"/>
    </location>
</feature>
<dbReference type="Gene3D" id="1.20.1050.20">
    <property type="entry name" value="STAT transcription factor, all-alpha domain"/>
    <property type="match status" value="1"/>
</dbReference>
<evidence type="ECO:0000256" key="5">
    <source>
        <dbReference type="ARBA" id="ARBA00022999"/>
    </source>
</evidence>
<organism evidence="12 13">
    <name type="scientific">Plectus sambesii</name>
    <dbReference type="NCBI Taxonomy" id="2011161"/>
    <lineage>
        <taxon>Eukaryota</taxon>
        <taxon>Metazoa</taxon>
        <taxon>Ecdysozoa</taxon>
        <taxon>Nematoda</taxon>
        <taxon>Chromadorea</taxon>
        <taxon>Plectida</taxon>
        <taxon>Plectina</taxon>
        <taxon>Plectoidea</taxon>
        <taxon>Plectidae</taxon>
        <taxon>Plectus</taxon>
    </lineage>
</organism>
<accession>A0A914VJI1</accession>
<keyword evidence="7" id="KW-0238">DNA-binding</keyword>
<dbReference type="Pfam" id="PF21354">
    <property type="entry name" value="STAT_linker"/>
    <property type="match status" value="1"/>
</dbReference>
<dbReference type="GO" id="GO:0007165">
    <property type="term" value="P:signal transduction"/>
    <property type="evidence" value="ECO:0007669"/>
    <property type="project" value="InterPro"/>
</dbReference>
<dbReference type="InterPro" id="IPR008967">
    <property type="entry name" value="p53-like_TF_DNA-bd_sf"/>
</dbReference>
<evidence type="ECO:0000256" key="1">
    <source>
        <dbReference type="ARBA" id="ARBA00004123"/>
    </source>
</evidence>
<protein>
    <submittedName>
        <fullName evidence="13">STAT transcription factor DNA-binding domain-containing protein</fullName>
    </submittedName>
</protein>